<dbReference type="Proteomes" id="UP000184330">
    <property type="component" value="Unassembled WGS sequence"/>
</dbReference>
<dbReference type="EMBL" id="FJOG01000009">
    <property type="protein sequence ID" value="CZR56971.1"/>
    <property type="molecule type" value="Genomic_DNA"/>
</dbReference>
<dbReference type="InterPro" id="IPR050197">
    <property type="entry name" value="Aldolase_class_II_sugar_metab"/>
</dbReference>
<dbReference type="Gene3D" id="3.40.225.10">
    <property type="entry name" value="Class II aldolase/adducin N-terminal domain"/>
    <property type="match status" value="1"/>
</dbReference>
<dbReference type="STRING" id="576137.A0A1L7WW22"/>
<sequence>MKPEDLEILIRANHILHHQNVVDAYGHISMRHPDKPDVFIMSGDRAPALVSKASDLIQYNVSDSSPVDPSSKKGYSERFIHSEIYKKYSHINSVIHSHSQAVLPYTMSGVPMRAAFHIAGFLGHTVPVYDIIPLYKPGEQQDLLVNSERFGSVLAGHFSSSSPEEKEEKAEHTHDHNVVLMSNHGFTTLGTSVPQAVYRAVYTHINAGIQSQALALRSSCLNGVFGKGYGTGADRGEWGFDGMRFLDTEELKEGCTKMNDASQHRPWEMWVREVEVNPLYRLEIGVKR</sequence>
<dbReference type="GO" id="GO:0016832">
    <property type="term" value="F:aldehyde-lyase activity"/>
    <property type="evidence" value="ECO:0007669"/>
    <property type="project" value="TreeGrafter"/>
</dbReference>
<evidence type="ECO:0000256" key="1">
    <source>
        <dbReference type="ARBA" id="ARBA00022723"/>
    </source>
</evidence>
<accession>A0A1L7WW22</accession>
<dbReference type="GO" id="GO:0046872">
    <property type="term" value="F:metal ion binding"/>
    <property type="evidence" value="ECO:0007669"/>
    <property type="project" value="UniProtKB-KW"/>
</dbReference>
<dbReference type="PANTHER" id="PTHR22789:SF0">
    <property type="entry name" value="3-OXO-TETRONATE 4-PHOSPHATE DECARBOXYLASE-RELATED"/>
    <property type="match status" value="1"/>
</dbReference>
<dbReference type="GO" id="GO:0019323">
    <property type="term" value="P:pentose catabolic process"/>
    <property type="evidence" value="ECO:0007669"/>
    <property type="project" value="TreeGrafter"/>
</dbReference>
<dbReference type="AlphaFoldDB" id="A0A1L7WW22"/>
<keyword evidence="5" id="KW-1185">Reference proteome</keyword>
<organism evidence="4 5">
    <name type="scientific">Phialocephala subalpina</name>
    <dbReference type="NCBI Taxonomy" id="576137"/>
    <lineage>
        <taxon>Eukaryota</taxon>
        <taxon>Fungi</taxon>
        <taxon>Dikarya</taxon>
        <taxon>Ascomycota</taxon>
        <taxon>Pezizomycotina</taxon>
        <taxon>Leotiomycetes</taxon>
        <taxon>Helotiales</taxon>
        <taxon>Mollisiaceae</taxon>
        <taxon>Phialocephala</taxon>
        <taxon>Phialocephala fortinii species complex</taxon>
    </lineage>
</organism>
<dbReference type="InterPro" id="IPR036409">
    <property type="entry name" value="Aldolase_II/adducin_N_sf"/>
</dbReference>
<reference evidence="4 5" key="1">
    <citation type="submission" date="2016-03" db="EMBL/GenBank/DDBJ databases">
        <authorList>
            <person name="Ploux O."/>
        </authorList>
    </citation>
    <scope>NUCLEOTIDE SEQUENCE [LARGE SCALE GENOMIC DNA]</scope>
    <source>
        <strain evidence="4 5">UAMH 11012</strain>
    </source>
</reference>
<proteinExistence type="predicted"/>
<dbReference type="GO" id="GO:0005829">
    <property type="term" value="C:cytosol"/>
    <property type="evidence" value="ECO:0007669"/>
    <property type="project" value="TreeGrafter"/>
</dbReference>
<dbReference type="SMART" id="SM01007">
    <property type="entry name" value="Aldolase_II"/>
    <property type="match status" value="1"/>
</dbReference>
<gene>
    <name evidence="4" type="ORF">PAC_06860</name>
</gene>
<evidence type="ECO:0000313" key="4">
    <source>
        <dbReference type="EMBL" id="CZR56971.1"/>
    </source>
</evidence>
<dbReference type="SUPFAM" id="SSF53639">
    <property type="entry name" value="AraD/HMP-PK domain-like"/>
    <property type="match status" value="1"/>
</dbReference>
<evidence type="ECO:0000256" key="2">
    <source>
        <dbReference type="ARBA" id="ARBA00023239"/>
    </source>
</evidence>
<keyword evidence="2" id="KW-0456">Lyase</keyword>
<dbReference type="PANTHER" id="PTHR22789">
    <property type="entry name" value="FUCULOSE PHOSPHATE ALDOLASE"/>
    <property type="match status" value="1"/>
</dbReference>
<feature type="domain" description="Class II aldolase/adducin N-terminal" evidence="3">
    <location>
        <begin position="7"/>
        <end position="211"/>
    </location>
</feature>
<evidence type="ECO:0000259" key="3">
    <source>
        <dbReference type="SMART" id="SM01007"/>
    </source>
</evidence>
<dbReference type="OrthoDB" id="2932980at2759"/>
<dbReference type="InterPro" id="IPR001303">
    <property type="entry name" value="Aldolase_II/adducin_N"/>
</dbReference>
<evidence type="ECO:0000313" key="5">
    <source>
        <dbReference type="Proteomes" id="UP000184330"/>
    </source>
</evidence>
<protein>
    <recommendedName>
        <fullName evidence="3">Class II aldolase/adducin N-terminal domain-containing protein</fullName>
    </recommendedName>
</protein>
<dbReference type="Pfam" id="PF00596">
    <property type="entry name" value="Aldolase_II"/>
    <property type="match status" value="1"/>
</dbReference>
<keyword evidence="1" id="KW-0479">Metal-binding</keyword>
<name>A0A1L7WW22_9HELO</name>